<accession>A0A0F9P5Y1</accession>
<proteinExistence type="predicted"/>
<evidence type="ECO:0000313" key="1">
    <source>
        <dbReference type="EMBL" id="KKM88837.1"/>
    </source>
</evidence>
<name>A0A0F9P5Y1_9ZZZZ</name>
<organism evidence="1">
    <name type="scientific">marine sediment metagenome</name>
    <dbReference type="NCBI Taxonomy" id="412755"/>
    <lineage>
        <taxon>unclassified sequences</taxon>
        <taxon>metagenomes</taxon>
        <taxon>ecological metagenomes</taxon>
    </lineage>
</organism>
<protein>
    <submittedName>
        <fullName evidence="1">Uncharacterized protein</fullName>
    </submittedName>
</protein>
<sequence length="95" mass="11285">MVRNKPTQLERLRKEHYDKSYARQPQLMKRLIPLLNRSDIIERNTEPEIKSDLSSPSHPLKEKLKEPKLKKIKKDSRIKKVSDIRPDVLFGLSLR</sequence>
<gene>
    <name evidence="1" type="ORF">LCGC14_1254710</name>
</gene>
<comment type="caution">
    <text evidence="1">The sequence shown here is derived from an EMBL/GenBank/DDBJ whole genome shotgun (WGS) entry which is preliminary data.</text>
</comment>
<dbReference type="AlphaFoldDB" id="A0A0F9P5Y1"/>
<dbReference type="EMBL" id="LAZR01006908">
    <property type="protein sequence ID" value="KKM88837.1"/>
    <property type="molecule type" value="Genomic_DNA"/>
</dbReference>
<reference evidence="1" key="1">
    <citation type="journal article" date="2015" name="Nature">
        <title>Complex archaea that bridge the gap between prokaryotes and eukaryotes.</title>
        <authorList>
            <person name="Spang A."/>
            <person name="Saw J.H."/>
            <person name="Jorgensen S.L."/>
            <person name="Zaremba-Niedzwiedzka K."/>
            <person name="Martijn J."/>
            <person name="Lind A.E."/>
            <person name="van Eijk R."/>
            <person name="Schleper C."/>
            <person name="Guy L."/>
            <person name="Ettema T.J."/>
        </authorList>
    </citation>
    <scope>NUCLEOTIDE SEQUENCE</scope>
</reference>